<dbReference type="PROSITE" id="PS50279">
    <property type="entry name" value="BPTI_KUNITZ_2"/>
    <property type="match status" value="1"/>
</dbReference>
<reference evidence="18" key="4">
    <citation type="submission" date="2025-09" db="UniProtKB">
        <authorList>
            <consortium name="Ensembl"/>
        </authorList>
    </citation>
    <scope>IDENTIFICATION</scope>
</reference>
<feature type="region of interest" description="Disordered" evidence="15">
    <location>
        <begin position="312"/>
        <end position="439"/>
    </location>
</feature>
<feature type="compositionally biased region" description="Low complexity" evidence="15">
    <location>
        <begin position="358"/>
        <end position="377"/>
    </location>
</feature>
<sequence length="982" mass="104838">DEDCSLEIAFLIDSSESAKDNHAQEKRFALDLMDRLQGLRLQTGRGLSSRAALLQYSSHVIIEQTFKQWRGTEDFKARISPIVYIGHGTYTTYAITNLTRIYSEESDTSSVKVAILLFDGISHPRNPDIFSAVADAKNQGVRFFAIGITPEANELANKAQLQLIANSPASRYLHNLQDRNVAEKVIKEIKCYSVDDYVSLTLLQCFSLQGKKGRPGEDGSPGPKGQKVTHLTLFILSQGERGECGTPGIKGDRGPEGPVGPRGNRGLQVNLNFISLGIKSPVKTSHNALKNDKKEDKFASFNYCIYSYLQGIEGPRGPPGSRGPPGEGMPGPKGDQGFPGEIGAPGERGAGDPGAKGEPGSSGMPGLPGLPGEDGAPGQKGEPGAIGLRGPDGAPGIGIQGEKGDQGQRGIRGLTGPPGIAGPSGPKGEPGAQGRLGLPGPPGRFITGPKPLSSPGKMNFQVVFESALKISEIISPWKDLVFCLGKLIKGNTILVSARVCLTDCKLLCCQCSSIFAVHSSLQGDIGFRGLPGLPGLPGEGLPGPLGEQGAQGVVGPRGIPGEGFPGAKGDRGLTGERGLKGIKGDVGDPGTPGQPGRLGAKGEAGLTREDVIRLIKEICGCGIKCKERPMELVFVIDSSESVGPENFEIIKDFVNALVDRVTVGRNATRIGLVLYSLEVRTVFNLARYVTKQDVKNAIRNIPYMGEGTYTGTAIRKATQEVFHSSRLGVSKVAIVITDGQTDKREPVKLDIAVREAHAANIEMFALGIVNTSDPTQAEFLKELNLIASDPDTEHMFLIDDFNTLPALESKLVSQFCEDENGALIYNRITNGYNGYGNNGYNGNKNLINGKYATGGYGYRPVTQPEVENGRQTGINTGISTHSHGGMIETTHISTTSSGVSVQYVPVPRPVLPKETVPLDPRCGLVLDQGTCRDYSIRWYYDKQANACAQFWYGGCNGNKNRFDTEDECKRTCVEVRSTGMLS</sequence>
<comment type="function">
    <text evidence="12">May act as a cell-binding protein.</text>
</comment>
<evidence type="ECO:0000313" key="18">
    <source>
        <dbReference type="Ensembl" id="ENSACLP00000069554.1"/>
    </source>
</evidence>
<reference evidence="18" key="3">
    <citation type="submission" date="2025-08" db="UniProtKB">
        <authorList>
            <consortium name="Ensembl"/>
        </authorList>
    </citation>
    <scope>IDENTIFICATION</scope>
</reference>
<name>A0AAX7UJM1_ASTCA</name>
<reference evidence="18 19" key="1">
    <citation type="submission" date="2018-05" db="EMBL/GenBank/DDBJ databases">
        <authorList>
            <person name="Datahose"/>
        </authorList>
    </citation>
    <scope>NUCLEOTIDE SEQUENCE</scope>
</reference>
<keyword evidence="3" id="KW-0272">Extracellular matrix</keyword>
<dbReference type="SMART" id="SM00327">
    <property type="entry name" value="VWA"/>
    <property type="match status" value="2"/>
</dbReference>
<keyword evidence="8" id="KW-0130">Cell adhesion</keyword>
<evidence type="ECO:0000256" key="10">
    <source>
        <dbReference type="ARBA" id="ARBA00023119"/>
    </source>
</evidence>
<proteinExistence type="inferred from homology"/>
<dbReference type="InterPro" id="IPR036465">
    <property type="entry name" value="vWFA_dom_sf"/>
</dbReference>
<comment type="subcellular location">
    <subcellularLocation>
        <location evidence="1">Secreted</location>
        <location evidence="1">Extracellular space</location>
        <location evidence="1">Extracellular matrix</location>
        <location evidence="1">Basement membrane</location>
    </subcellularLocation>
</comment>
<keyword evidence="19" id="KW-1185">Reference proteome</keyword>
<dbReference type="SUPFAM" id="SSF53300">
    <property type="entry name" value="vWA-like"/>
    <property type="match status" value="2"/>
</dbReference>
<organism evidence="18 19">
    <name type="scientific">Astatotilapia calliptera</name>
    <name type="common">Eastern happy</name>
    <name type="synonym">Chromis callipterus</name>
    <dbReference type="NCBI Taxonomy" id="8154"/>
    <lineage>
        <taxon>Eukaryota</taxon>
        <taxon>Metazoa</taxon>
        <taxon>Chordata</taxon>
        <taxon>Craniata</taxon>
        <taxon>Vertebrata</taxon>
        <taxon>Euteleostomi</taxon>
        <taxon>Actinopterygii</taxon>
        <taxon>Neopterygii</taxon>
        <taxon>Teleostei</taxon>
        <taxon>Neoteleostei</taxon>
        <taxon>Acanthomorphata</taxon>
        <taxon>Ovalentaria</taxon>
        <taxon>Cichlomorphae</taxon>
        <taxon>Cichliformes</taxon>
        <taxon>Cichlidae</taxon>
        <taxon>African cichlids</taxon>
        <taxon>Pseudocrenilabrinae</taxon>
        <taxon>Haplochromini</taxon>
        <taxon>Astatotilapia</taxon>
    </lineage>
</organism>
<keyword evidence="11" id="KW-1015">Disulfide bond</keyword>
<evidence type="ECO:0000259" key="16">
    <source>
        <dbReference type="PROSITE" id="PS50234"/>
    </source>
</evidence>
<evidence type="ECO:0000256" key="5">
    <source>
        <dbReference type="ARBA" id="ARBA00022729"/>
    </source>
</evidence>
<dbReference type="AlphaFoldDB" id="A0AAX7UJM1"/>
<evidence type="ECO:0000256" key="9">
    <source>
        <dbReference type="ARBA" id="ARBA00022900"/>
    </source>
</evidence>
<evidence type="ECO:0000256" key="11">
    <source>
        <dbReference type="ARBA" id="ARBA00023157"/>
    </source>
</evidence>
<dbReference type="PANTHER" id="PTHR24020">
    <property type="entry name" value="COLLAGEN ALPHA"/>
    <property type="match status" value="1"/>
</dbReference>
<feature type="domain" description="VWFA" evidence="16">
    <location>
        <begin position="7"/>
        <end position="189"/>
    </location>
</feature>
<dbReference type="Gene3D" id="3.40.50.410">
    <property type="entry name" value="von Willebrand factor, type A domain"/>
    <property type="match status" value="2"/>
</dbReference>
<feature type="domain" description="VWFA" evidence="16">
    <location>
        <begin position="631"/>
        <end position="811"/>
    </location>
</feature>
<feature type="region of interest" description="Disordered" evidence="15">
    <location>
        <begin position="244"/>
        <end position="264"/>
    </location>
</feature>
<evidence type="ECO:0000256" key="3">
    <source>
        <dbReference type="ARBA" id="ARBA00022530"/>
    </source>
</evidence>
<keyword evidence="5" id="KW-0732">Signal</keyword>
<dbReference type="Proteomes" id="UP000265100">
    <property type="component" value="Chromosome 23"/>
</dbReference>
<dbReference type="InterPro" id="IPR036880">
    <property type="entry name" value="Kunitz_BPTI_sf"/>
</dbReference>
<evidence type="ECO:0000256" key="14">
    <source>
        <dbReference type="ARBA" id="ARBA00070674"/>
    </source>
</evidence>
<evidence type="ECO:0000256" key="7">
    <source>
        <dbReference type="ARBA" id="ARBA00022869"/>
    </source>
</evidence>
<dbReference type="CDD" id="cd01450">
    <property type="entry name" value="vWFA_subfamily_ECM"/>
    <property type="match status" value="1"/>
</dbReference>
<evidence type="ECO:0000256" key="1">
    <source>
        <dbReference type="ARBA" id="ARBA00004302"/>
    </source>
</evidence>
<dbReference type="GO" id="GO:0004867">
    <property type="term" value="F:serine-type endopeptidase inhibitor activity"/>
    <property type="evidence" value="ECO:0007669"/>
    <property type="project" value="UniProtKB-KW"/>
</dbReference>
<dbReference type="GO" id="GO:0005581">
    <property type="term" value="C:collagen trimer"/>
    <property type="evidence" value="ECO:0007669"/>
    <property type="project" value="UniProtKB-KW"/>
</dbReference>
<evidence type="ECO:0000256" key="2">
    <source>
        <dbReference type="ARBA" id="ARBA00022525"/>
    </source>
</evidence>
<comment type="similarity">
    <text evidence="13">Belongs to the VWA-containing collagen family.</text>
</comment>
<dbReference type="Pfam" id="PF00092">
    <property type="entry name" value="VWA"/>
    <property type="match status" value="2"/>
</dbReference>
<dbReference type="PRINTS" id="PR00453">
    <property type="entry name" value="VWFADOMAIN"/>
</dbReference>
<evidence type="ECO:0000313" key="19">
    <source>
        <dbReference type="Proteomes" id="UP000265100"/>
    </source>
</evidence>
<evidence type="ECO:0000256" key="4">
    <source>
        <dbReference type="ARBA" id="ARBA00022690"/>
    </source>
</evidence>
<dbReference type="PROSITE" id="PS00280">
    <property type="entry name" value="BPTI_KUNITZ_1"/>
    <property type="match status" value="1"/>
</dbReference>
<keyword evidence="6" id="KW-0677">Repeat</keyword>
<dbReference type="SMART" id="SM00131">
    <property type="entry name" value="KU"/>
    <property type="match status" value="1"/>
</dbReference>
<dbReference type="InterPro" id="IPR020901">
    <property type="entry name" value="Prtase_inh_Kunz-CS"/>
</dbReference>
<dbReference type="Gene3D" id="4.10.410.10">
    <property type="entry name" value="Pancreatic trypsin inhibitor Kunitz domain"/>
    <property type="match status" value="1"/>
</dbReference>
<keyword evidence="4" id="KW-0646">Protease inhibitor</keyword>
<keyword evidence="10" id="KW-0176">Collagen</keyword>
<protein>
    <recommendedName>
        <fullName evidence="14">Collagen alpha-1(XXVIII) chain</fullName>
    </recommendedName>
</protein>
<keyword evidence="9" id="KW-0722">Serine protease inhibitor</keyword>
<evidence type="ECO:0000256" key="15">
    <source>
        <dbReference type="SAM" id="MobiDB-lite"/>
    </source>
</evidence>
<dbReference type="GO" id="GO:0005604">
    <property type="term" value="C:basement membrane"/>
    <property type="evidence" value="ECO:0007669"/>
    <property type="project" value="UniProtKB-SubCell"/>
</dbReference>
<keyword evidence="7" id="KW-0084">Basement membrane</keyword>
<dbReference type="PANTHER" id="PTHR24020:SF87">
    <property type="entry name" value="COLLAGEN ALPHA-1(VI) CHAIN-LIKE"/>
    <property type="match status" value="1"/>
</dbReference>
<evidence type="ECO:0000256" key="12">
    <source>
        <dbReference type="ARBA" id="ARBA00058139"/>
    </source>
</evidence>
<dbReference type="CDD" id="cd22628">
    <property type="entry name" value="Kunitz_collagen_alpha1_XXVIII"/>
    <property type="match status" value="1"/>
</dbReference>
<dbReference type="InterPro" id="IPR002035">
    <property type="entry name" value="VWF_A"/>
</dbReference>
<evidence type="ECO:0000256" key="13">
    <source>
        <dbReference type="ARBA" id="ARBA00061466"/>
    </source>
</evidence>
<dbReference type="GO" id="GO:0007155">
    <property type="term" value="P:cell adhesion"/>
    <property type="evidence" value="ECO:0007669"/>
    <property type="project" value="UniProtKB-KW"/>
</dbReference>
<dbReference type="FunFam" id="4.10.410.10:FF:000045">
    <property type="entry name" value="Collagen type XXVIII alpha 1 a"/>
    <property type="match status" value="1"/>
</dbReference>
<evidence type="ECO:0000256" key="8">
    <source>
        <dbReference type="ARBA" id="ARBA00022889"/>
    </source>
</evidence>
<dbReference type="InterPro" id="IPR008160">
    <property type="entry name" value="Collagen"/>
</dbReference>
<dbReference type="FunFam" id="3.40.50.410:FF:000051">
    <property type="entry name" value="Collagen type XXVIII alpha 1 chain"/>
    <property type="match status" value="1"/>
</dbReference>
<dbReference type="Ensembl" id="ENSACLT00000055815.1">
    <property type="protein sequence ID" value="ENSACLP00000069554.1"/>
    <property type="gene ID" value="ENSACLG00000026109.2"/>
</dbReference>
<evidence type="ECO:0000259" key="17">
    <source>
        <dbReference type="PROSITE" id="PS50279"/>
    </source>
</evidence>
<feature type="region of interest" description="Disordered" evidence="15">
    <location>
        <begin position="578"/>
        <end position="602"/>
    </location>
</feature>
<dbReference type="GeneTree" id="ENSGT00940000163195"/>
<dbReference type="PROSITE" id="PS50234">
    <property type="entry name" value="VWFA"/>
    <property type="match status" value="2"/>
</dbReference>
<keyword evidence="2" id="KW-0964">Secreted</keyword>
<feature type="domain" description="BPTI/Kunitz inhibitor" evidence="17">
    <location>
        <begin position="922"/>
        <end position="972"/>
    </location>
</feature>
<dbReference type="FunFam" id="3.40.50.410:FF:000003">
    <property type="entry name" value="Collagen type VI alpha 3 chain"/>
    <property type="match status" value="1"/>
</dbReference>
<dbReference type="InterPro" id="IPR050525">
    <property type="entry name" value="ECM_Assembly_Org"/>
</dbReference>
<dbReference type="PRINTS" id="PR00759">
    <property type="entry name" value="BASICPTASE"/>
</dbReference>
<reference evidence="19" key="2">
    <citation type="submission" date="2023-03" db="EMBL/GenBank/DDBJ databases">
        <authorList>
            <consortium name="Wellcome Sanger Institute Data Sharing"/>
        </authorList>
    </citation>
    <scope>NUCLEOTIDE SEQUENCE [LARGE SCALE GENOMIC DNA]</scope>
</reference>
<evidence type="ECO:0000256" key="6">
    <source>
        <dbReference type="ARBA" id="ARBA00022737"/>
    </source>
</evidence>
<accession>A0AAX7UJM1</accession>
<dbReference type="InterPro" id="IPR002223">
    <property type="entry name" value="Kunitz_BPTI"/>
</dbReference>
<dbReference type="SUPFAM" id="SSF57362">
    <property type="entry name" value="BPTI-like"/>
    <property type="match status" value="1"/>
</dbReference>
<dbReference type="Pfam" id="PF01391">
    <property type="entry name" value="Collagen"/>
    <property type="match status" value="3"/>
</dbReference>
<dbReference type="Pfam" id="PF00014">
    <property type="entry name" value="Kunitz_BPTI"/>
    <property type="match status" value="1"/>
</dbReference>